<dbReference type="InterPro" id="IPR002885">
    <property type="entry name" value="PPR_rpt"/>
</dbReference>
<keyword evidence="5" id="KW-1185">Reference proteome</keyword>
<dbReference type="NCBIfam" id="TIGR00756">
    <property type="entry name" value="PPR"/>
    <property type="match status" value="2"/>
</dbReference>
<evidence type="ECO:0000256" key="1">
    <source>
        <dbReference type="PROSITE-ProRule" id="PRU00708"/>
    </source>
</evidence>
<dbReference type="Pfam" id="PF01535">
    <property type="entry name" value="PPR"/>
    <property type="match status" value="1"/>
</dbReference>
<dbReference type="InterPro" id="IPR011990">
    <property type="entry name" value="TPR-like_helical_dom_sf"/>
</dbReference>
<dbReference type="OrthoDB" id="185373at2759"/>
<dbReference type="PROSITE" id="PS51375">
    <property type="entry name" value="PPR"/>
    <property type="match status" value="3"/>
</dbReference>
<dbReference type="PANTHER" id="PTHR47938">
    <property type="entry name" value="RESPIRATORY COMPLEX I CHAPERONE (CIA84), PUTATIVE (AFU_ORTHOLOGUE AFUA_2G06020)-RELATED"/>
    <property type="match status" value="1"/>
</dbReference>
<dbReference type="GO" id="GO:0003729">
    <property type="term" value="F:mRNA binding"/>
    <property type="evidence" value="ECO:0007669"/>
    <property type="project" value="TreeGrafter"/>
</dbReference>
<dbReference type="Proteomes" id="UP000018144">
    <property type="component" value="Unassembled WGS sequence"/>
</dbReference>
<evidence type="ECO:0000256" key="2">
    <source>
        <dbReference type="SAM" id="Coils"/>
    </source>
</evidence>
<dbReference type="AlphaFoldDB" id="U4LTR7"/>
<sequence length="794" mass="90931">MPVLIRSCHSSPAVLLNLYATTARQGQQSLLPFLVPAVTGGARCYHRAPGGPKEAPSKEWVDDARNTIRSVHATIVKDTRLSNVSEPDAPQPQPIASIPFDKPQHFSDEEVAIAQAYIEKIRKTWDREDTAYAAITKTKKRSKNIRTAIPDARDKLRRVIEMLETELDMLMHERTNLRQQRYTVRYLLDGGRTVDAVAKQIMALPSTAKAKYFSIAVPYLIHYKQLHRVAAVVLEAFTRSPNFPHSDRIGKAYYTLCYERLEHFHILDGNSDRQYQRENVAKECVDLLFRIISLRKNMQIPQHALHLVINNSPASILSNLHWKLLNSGVHMTQFTQFHFIRQLARPDREGISHWQEAMKILQTMHYRELKLKENPARGGFYSVLAQAMLAKDAKATEELLQMMTSIGLKPGVEVYNMLMARASAEGDEEALRRYFNAIKEAGYKPNMVSQAISHAFYKKQRNERMRQSVVREAVDLDRRLNLHLATDILHSAVLQEKSYIYIFRQYRSMFRTELLEKFGMSLHNDKNSRDMSKFTPDHVTLAIMMSAYCNDRKRLEEYWRLYKTYQELLHLRSATNRKTRNILLKVGSYIPHAIMLGLGRKIQGLPYVAAVLEDMLKPGAPIESDVYTWSIFLNFLTRAGKMEEAEKVIQVMKQRGLEPNVVTMSTLLNGYVRAGMQDEAEDVLGRMQDGPEDINPGIHAWTSLLHGYVKAGENWKAGDAFKRMLDSSTTPDEVTLQAVSSIGDREIFEKGLAGEEVDWPGTDKVAAETDDTPQEWEDDDGWFDDEGGEWDDRR</sequence>
<gene>
    <name evidence="4" type="ORF">PCON_14086</name>
</gene>
<reference evidence="4 5" key="1">
    <citation type="journal article" date="2013" name="PLoS Genet.">
        <title>The genome and development-dependent transcriptomes of Pyronema confluens: a window into fungal evolution.</title>
        <authorList>
            <person name="Traeger S."/>
            <person name="Altegoer F."/>
            <person name="Freitag M."/>
            <person name="Gabaldon T."/>
            <person name="Kempken F."/>
            <person name="Kumar A."/>
            <person name="Marcet-Houben M."/>
            <person name="Poggeler S."/>
            <person name="Stajich J.E."/>
            <person name="Nowrousian M."/>
        </authorList>
    </citation>
    <scope>NUCLEOTIDE SEQUENCE [LARGE SCALE GENOMIC DNA]</scope>
    <source>
        <strain evidence="5">CBS 100304</strain>
        <tissue evidence="4">Vegetative mycelium</tissue>
    </source>
</reference>
<feature type="repeat" description="PPR" evidence="1">
    <location>
        <begin position="625"/>
        <end position="659"/>
    </location>
</feature>
<name>U4LTR7_PYROM</name>
<feature type="compositionally biased region" description="Acidic residues" evidence="3">
    <location>
        <begin position="768"/>
        <end position="794"/>
    </location>
</feature>
<dbReference type="STRING" id="1076935.U4LTR7"/>
<feature type="region of interest" description="Disordered" evidence="3">
    <location>
        <begin position="752"/>
        <end position="794"/>
    </location>
</feature>
<dbReference type="PANTHER" id="PTHR47938:SF35">
    <property type="entry name" value="PENTATRICOPEPTIDE REPEAT-CONTAINING PROTEIN 4, MITOCHONDRIAL-RELATED"/>
    <property type="match status" value="1"/>
</dbReference>
<dbReference type="Gene3D" id="1.25.40.10">
    <property type="entry name" value="Tetratricopeptide repeat domain"/>
    <property type="match status" value="2"/>
</dbReference>
<organism evidence="4 5">
    <name type="scientific">Pyronema omphalodes (strain CBS 100304)</name>
    <name type="common">Pyronema confluens</name>
    <dbReference type="NCBI Taxonomy" id="1076935"/>
    <lineage>
        <taxon>Eukaryota</taxon>
        <taxon>Fungi</taxon>
        <taxon>Dikarya</taxon>
        <taxon>Ascomycota</taxon>
        <taxon>Pezizomycotina</taxon>
        <taxon>Pezizomycetes</taxon>
        <taxon>Pezizales</taxon>
        <taxon>Pyronemataceae</taxon>
        <taxon>Pyronema</taxon>
    </lineage>
</organism>
<keyword evidence="2" id="KW-0175">Coiled coil</keyword>
<proteinExistence type="predicted"/>
<dbReference type="Pfam" id="PF13812">
    <property type="entry name" value="PPR_3"/>
    <property type="match status" value="1"/>
</dbReference>
<dbReference type="eggNOG" id="KOG4197">
    <property type="taxonomic scope" value="Eukaryota"/>
</dbReference>
<protein>
    <submittedName>
        <fullName evidence="4">Similar to Pentatricopeptide repeat-containing protein At5g21222 acc. no. Q8S9D1</fullName>
    </submittedName>
</protein>
<feature type="repeat" description="PPR" evidence="1">
    <location>
        <begin position="697"/>
        <end position="731"/>
    </location>
</feature>
<feature type="repeat" description="PPR" evidence="1">
    <location>
        <begin position="660"/>
        <end position="690"/>
    </location>
</feature>
<dbReference type="EMBL" id="HF936006">
    <property type="protein sequence ID" value="CCX33055.1"/>
    <property type="molecule type" value="Genomic_DNA"/>
</dbReference>
<evidence type="ECO:0000313" key="4">
    <source>
        <dbReference type="EMBL" id="CCX33055.1"/>
    </source>
</evidence>
<evidence type="ECO:0000313" key="5">
    <source>
        <dbReference type="Proteomes" id="UP000018144"/>
    </source>
</evidence>
<evidence type="ECO:0000256" key="3">
    <source>
        <dbReference type="SAM" id="MobiDB-lite"/>
    </source>
</evidence>
<dbReference type="Pfam" id="PF13041">
    <property type="entry name" value="PPR_2"/>
    <property type="match status" value="1"/>
</dbReference>
<accession>U4LTR7</accession>
<feature type="coiled-coil region" evidence="2">
    <location>
        <begin position="153"/>
        <end position="180"/>
    </location>
</feature>